<evidence type="ECO:0000313" key="3">
    <source>
        <dbReference type="Proteomes" id="UP000003879"/>
    </source>
</evidence>
<dbReference type="PROSITE" id="PS51257">
    <property type="entry name" value="PROKAR_LIPOPROTEIN"/>
    <property type="match status" value="1"/>
</dbReference>
<dbReference type="Pfam" id="PF14900">
    <property type="entry name" value="DUF4493"/>
    <property type="match status" value="1"/>
</dbReference>
<proteinExistence type="predicted"/>
<protein>
    <recommendedName>
        <fullName evidence="4">DUF4493 domain-containing protein</fullName>
    </recommendedName>
</protein>
<accession>A0A0E2AZD8</accession>
<organism evidence="2 3">
    <name type="scientific">Bacteroides fragilis CL07T12C05</name>
    <dbReference type="NCBI Taxonomy" id="997883"/>
    <lineage>
        <taxon>Bacteria</taxon>
        <taxon>Pseudomonadati</taxon>
        <taxon>Bacteroidota</taxon>
        <taxon>Bacteroidia</taxon>
        <taxon>Bacteroidales</taxon>
        <taxon>Bacteroidaceae</taxon>
        <taxon>Bacteroides</taxon>
    </lineage>
</organism>
<dbReference type="PATRIC" id="fig|997883.3.peg.3202"/>
<dbReference type="RefSeq" id="WP_005792636.1">
    <property type="nucleotide sequence ID" value="NZ_JH724216.1"/>
</dbReference>
<keyword evidence="1" id="KW-0732">Signal</keyword>
<dbReference type="AlphaFoldDB" id="A0A0E2AZD8"/>
<name>A0A0E2AZD8_BACFG</name>
<dbReference type="HOGENOM" id="CLU_091336_0_0_10"/>
<dbReference type="InterPro" id="IPR027840">
    <property type="entry name" value="DUF4493"/>
</dbReference>
<dbReference type="Proteomes" id="UP000003879">
    <property type="component" value="Unassembled WGS sequence"/>
</dbReference>
<reference evidence="2 3" key="1">
    <citation type="submission" date="2012-02" db="EMBL/GenBank/DDBJ databases">
        <title>The Genome Sequence of Bacteroides fragilis CL07T12C05.</title>
        <authorList>
            <consortium name="The Broad Institute Genome Sequencing Platform"/>
            <person name="Earl A."/>
            <person name="Ward D."/>
            <person name="Feldgarden M."/>
            <person name="Gevers D."/>
            <person name="Zitomersky N.L."/>
            <person name="Coyne M.J."/>
            <person name="Comstock L.E."/>
            <person name="Young S.K."/>
            <person name="Zeng Q."/>
            <person name="Gargeya S."/>
            <person name="Fitzgerald M."/>
            <person name="Haas B."/>
            <person name="Abouelleil A."/>
            <person name="Alvarado L."/>
            <person name="Arachchi H.M."/>
            <person name="Berlin A."/>
            <person name="Chapman S.B."/>
            <person name="Gearin G."/>
            <person name="Goldberg J."/>
            <person name="Griggs A."/>
            <person name="Gujja S."/>
            <person name="Hansen M."/>
            <person name="Heiman D."/>
            <person name="Howarth C."/>
            <person name="Larimer J."/>
            <person name="Lui A."/>
            <person name="MacDonald P.J.P."/>
            <person name="McCowen C."/>
            <person name="Montmayeur A."/>
            <person name="Murphy C."/>
            <person name="Neiman D."/>
            <person name="Pearson M."/>
            <person name="Priest M."/>
            <person name="Roberts A."/>
            <person name="Saif S."/>
            <person name="Shea T."/>
            <person name="Sisk P."/>
            <person name="Stolte C."/>
            <person name="Sykes S."/>
            <person name="Wortman J."/>
            <person name="Nusbaum C."/>
            <person name="Birren B."/>
        </authorList>
    </citation>
    <scope>NUCLEOTIDE SEQUENCE [LARGE SCALE GENOMIC DNA]</scope>
    <source>
        <strain evidence="2 3">CL07T12C05</strain>
    </source>
</reference>
<feature type="signal peptide" evidence="1">
    <location>
        <begin position="1"/>
        <end position="20"/>
    </location>
</feature>
<sequence length="269" mass="29052">MKRLSFMVSMAMLISCVASCDSGSDAVSYGVGTLSLGLSANPSFSTKTRSVNEAEYKKADNYQVTVKDADGASLYNGLYKDMPLSIDLTAGKGYTVKAFYGENVNAGFDKLYVEGSQEFTVSEGEQKNVILYCKPANVKVSVVYTEDFLKYYSDCTVSLSTSHLTAPFEVNMKKDSGKDAYLKANADGEKVSITVGGFRDKEGNEVVMEALVAEKKVAPKTHLTITVDPEVITISTGTASLDVTVDTGTEDKDVNIEIPEEYWPGNASK</sequence>
<feature type="chain" id="PRO_5002392391" description="DUF4493 domain-containing protein" evidence="1">
    <location>
        <begin position="21"/>
        <end position="269"/>
    </location>
</feature>
<evidence type="ECO:0000256" key="1">
    <source>
        <dbReference type="SAM" id="SignalP"/>
    </source>
</evidence>
<dbReference type="GeneID" id="60369917"/>
<gene>
    <name evidence="2" type="ORF">HMPREF1056_03065</name>
</gene>
<evidence type="ECO:0000313" key="2">
    <source>
        <dbReference type="EMBL" id="EIY94114.1"/>
    </source>
</evidence>
<comment type="caution">
    <text evidence="2">The sequence shown here is derived from an EMBL/GenBank/DDBJ whole genome shotgun (WGS) entry which is preliminary data.</text>
</comment>
<dbReference type="EMBL" id="AGXN01000016">
    <property type="protein sequence ID" value="EIY94114.1"/>
    <property type="molecule type" value="Genomic_DNA"/>
</dbReference>
<evidence type="ECO:0008006" key="4">
    <source>
        <dbReference type="Google" id="ProtNLM"/>
    </source>
</evidence>